<keyword evidence="5" id="KW-0804">Transcription</keyword>
<dbReference type="InterPro" id="IPR000847">
    <property type="entry name" value="LysR_HTH_N"/>
</dbReference>
<dbReference type="PATRIC" id="fig|1405.16.peg.4721"/>
<dbReference type="AlphaFoldDB" id="A0A0A0WPD6"/>
<evidence type="ECO:0000313" key="7">
    <source>
        <dbReference type="EMBL" id="KWU53905.1"/>
    </source>
</evidence>
<dbReference type="SUPFAM" id="SSF46785">
    <property type="entry name" value="Winged helix' DNA-binding domain"/>
    <property type="match status" value="1"/>
</dbReference>
<comment type="similarity">
    <text evidence="1">Belongs to the LysR transcriptional regulatory family.</text>
</comment>
<sequence length="262" mass="29966">MEINDLIIFKTVANEGSISKAAKELGYVQPNVTERIKKLEQELETPLLHRDNKGVSLLPSGDILLDYTNKILALLEEAKDEIKTSASSYVIATSQSILTNYLSMRIKENFRNYQIYIESSSHLQKLLQQQKVDMVITYEDYPDAAFKKVFTTSISVGLLKAKEQCNIDFSKELFFVSNDKKCPFRNMTIQFLKENNLSQHQLQQLDSYSLIEEFIVEGNGIAFLPIRNDKLVPVENVAVEKLPINFFTTRDLDKVIPGELFN</sequence>
<dbReference type="Proteomes" id="UP000596196">
    <property type="component" value="Chromosome"/>
</dbReference>
<dbReference type="PANTHER" id="PTHR30126:SF93">
    <property type="entry name" value="HTH LYSR-TYPE DOMAIN-CONTAINING PROTEIN"/>
    <property type="match status" value="1"/>
</dbReference>
<evidence type="ECO:0000256" key="3">
    <source>
        <dbReference type="ARBA" id="ARBA00023015"/>
    </source>
</evidence>
<evidence type="ECO:0000256" key="4">
    <source>
        <dbReference type="ARBA" id="ARBA00023125"/>
    </source>
</evidence>
<reference evidence="7 11" key="1">
    <citation type="submission" date="2016-01" db="EMBL/GenBank/DDBJ databases">
        <authorList>
            <person name="McClelland M."/>
            <person name="Jain A."/>
            <person name="Saraogi P."/>
            <person name="Mendelson R."/>
            <person name="Westerman R."/>
            <person name="SanMiguel P."/>
            <person name="Csonka L."/>
        </authorList>
    </citation>
    <scope>NUCLEOTIDE SEQUENCE [LARGE SCALE GENOMIC DNA]</scope>
    <source>
        <strain evidence="7 11">PE8-15</strain>
    </source>
</reference>
<dbReference type="Proteomes" id="UP000065797">
    <property type="component" value="Unassembled WGS sequence"/>
</dbReference>
<dbReference type="SUPFAM" id="SSF53850">
    <property type="entry name" value="Periplasmic binding protein-like II"/>
    <property type="match status" value="1"/>
</dbReference>
<dbReference type="KEGG" id="bmyo:BG05_4047"/>
<dbReference type="Gene3D" id="3.40.190.290">
    <property type="match status" value="1"/>
</dbReference>
<dbReference type="EMBL" id="CP065877">
    <property type="protein sequence ID" value="QQA17743.1"/>
    <property type="molecule type" value="Genomic_DNA"/>
</dbReference>
<evidence type="ECO:0000313" key="12">
    <source>
        <dbReference type="Proteomes" id="UP000190696"/>
    </source>
</evidence>
<dbReference type="PANTHER" id="PTHR30126">
    <property type="entry name" value="HTH-TYPE TRANSCRIPTIONAL REGULATOR"/>
    <property type="match status" value="1"/>
</dbReference>
<protein>
    <recommendedName>
        <fullName evidence="2">HTH-type transcriptional regulator CzcR</fullName>
    </recommendedName>
</protein>
<dbReference type="Gene3D" id="1.10.10.10">
    <property type="entry name" value="Winged helix-like DNA-binding domain superfamily/Winged helix DNA-binding domain"/>
    <property type="match status" value="1"/>
</dbReference>
<evidence type="ECO:0000259" key="6">
    <source>
        <dbReference type="PROSITE" id="PS50931"/>
    </source>
</evidence>
<evidence type="ECO:0000313" key="10">
    <source>
        <dbReference type="EMBL" id="QQA17743.1"/>
    </source>
</evidence>
<reference evidence="8 12" key="3">
    <citation type="submission" date="2017-01" db="EMBL/GenBank/DDBJ databases">
        <title>Bacillus cereus isolates.</title>
        <authorList>
            <person name="Beno S.M."/>
        </authorList>
    </citation>
    <scope>NUCLEOTIDE SEQUENCE [LARGE SCALE GENOMIC DNA]</scope>
    <source>
        <strain evidence="8 12">FSL W7-1108</strain>
    </source>
</reference>
<evidence type="ECO:0000313" key="13">
    <source>
        <dbReference type="Proteomes" id="UP000236165"/>
    </source>
</evidence>
<keyword evidence="3" id="KW-0805">Transcription regulation</keyword>
<evidence type="ECO:0000256" key="1">
    <source>
        <dbReference type="ARBA" id="ARBA00009437"/>
    </source>
</evidence>
<evidence type="ECO:0000313" key="8">
    <source>
        <dbReference type="EMBL" id="OOR05057.1"/>
    </source>
</evidence>
<evidence type="ECO:0000256" key="5">
    <source>
        <dbReference type="ARBA" id="ARBA00023163"/>
    </source>
</evidence>
<dbReference type="EMBL" id="LRPH01000105">
    <property type="protein sequence ID" value="KWU53905.1"/>
    <property type="molecule type" value="Genomic_DNA"/>
</dbReference>
<name>A0A0A0WPD6_BACMY</name>
<evidence type="ECO:0000313" key="9">
    <source>
        <dbReference type="EMBL" id="PJN60817.1"/>
    </source>
</evidence>
<dbReference type="Pfam" id="PF00126">
    <property type="entry name" value="HTH_1"/>
    <property type="match status" value="1"/>
</dbReference>
<dbReference type="GO" id="GO:0003700">
    <property type="term" value="F:DNA-binding transcription factor activity"/>
    <property type="evidence" value="ECO:0007669"/>
    <property type="project" value="InterPro"/>
</dbReference>
<reference evidence="10 14" key="4">
    <citation type="submission" date="2020-12" db="EMBL/GenBank/DDBJ databases">
        <title>FDA dAtabase for Regulatory Grade micrObial Sequences (FDA-ARGOS): Supporting development and validation of Infectious Disease Dx tests.</title>
        <authorList>
            <person name="Nelson B."/>
            <person name="Plummer A."/>
            <person name="Tallon L."/>
            <person name="Sadzewicz L."/>
            <person name="Zhao X."/>
            <person name="Boylan J."/>
            <person name="Ott S."/>
            <person name="Bowen H."/>
            <person name="Vavikolanu K."/>
            <person name="Mehta A."/>
            <person name="Aluvathingal J."/>
            <person name="Nadendla S."/>
            <person name="Myers T."/>
            <person name="Yan Y."/>
            <person name="Sichtig H."/>
        </authorList>
    </citation>
    <scope>NUCLEOTIDE SEQUENCE [LARGE SCALE GENOMIC DNA]</scope>
    <source>
        <strain evidence="10 14">FDAARGOS_924</strain>
    </source>
</reference>
<evidence type="ECO:0000313" key="11">
    <source>
        <dbReference type="Proteomes" id="UP000065797"/>
    </source>
</evidence>
<organism evidence="8 12">
    <name type="scientific">Bacillus mycoides</name>
    <dbReference type="NCBI Taxonomy" id="1405"/>
    <lineage>
        <taxon>Bacteria</taxon>
        <taxon>Bacillati</taxon>
        <taxon>Bacillota</taxon>
        <taxon>Bacilli</taxon>
        <taxon>Bacillales</taxon>
        <taxon>Bacillaceae</taxon>
        <taxon>Bacillus</taxon>
        <taxon>Bacillus cereus group</taxon>
    </lineage>
</organism>
<reference evidence="9 13" key="2">
    <citation type="submission" date="2016-10" db="EMBL/GenBank/DDBJ databases">
        <title>Genome Sequence of Bacillus weihenstephanensis GM6LP.</title>
        <authorList>
            <person name="Poehlein A."/>
            <person name="Wemheuer F."/>
            <person name="Hollensteiner J."/>
            <person name="Wemheuer B."/>
        </authorList>
    </citation>
    <scope>NUCLEOTIDE SEQUENCE [LARGE SCALE GENOMIC DNA]</scope>
    <source>
        <strain evidence="9 13">GM6LP</strain>
    </source>
</reference>
<dbReference type="FunFam" id="1.10.10.10:FF:000001">
    <property type="entry name" value="LysR family transcriptional regulator"/>
    <property type="match status" value="1"/>
</dbReference>
<feature type="domain" description="HTH lysR-type" evidence="6">
    <location>
        <begin position="1"/>
        <end position="58"/>
    </location>
</feature>
<dbReference type="Proteomes" id="UP000236165">
    <property type="component" value="Unassembled WGS sequence"/>
</dbReference>
<dbReference type="EMBL" id="MUAI01000018">
    <property type="protein sequence ID" value="OOR05057.1"/>
    <property type="molecule type" value="Genomic_DNA"/>
</dbReference>
<keyword evidence="4" id="KW-0238">DNA-binding</keyword>
<dbReference type="InterPro" id="IPR036388">
    <property type="entry name" value="WH-like_DNA-bd_sf"/>
</dbReference>
<evidence type="ECO:0000313" key="14">
    <source>
        <dbReference type="Proteomes" id="UP000596196"/>
    </source>
</evidence>
<dbReference type="EMBL" id="MKZQ01000090">
    <property type="protein sequence ID" value="PJN60817.1"/>
    <property type="molecule type" value="Genomic_DNA"/>
</dbReference>
<accession>A0A0A0WPD6</accession>
<accession>A0A0B5RX50</accession>
<gene>
    <name evidence="7" type="ORF">AWW70_27220</name>
    <name evidence="9" type="ORF">BACWE_55890</name>
    <name evidence="8" type="ORF">BW900_19175</name>
    <name evidence="10" type="ORF">I6G81_09900</name>
</gene>
<dbReference type="KEGG" id="bww:bwei_3080"/>
<dbReference type="RefSeq" id="WP_002031321.1">
    <property type="nucleotide sequence ID" value="NZ_CP009692.1"/>
</dbReference>
<keyword evidence="14" id="KW-1185">Reference proteome</keyword>
<evidence type="ECO:0000256" key="2">
    <source>
        <dbReference type="ARBA" id="ARBA00018718"/>
    </source>
</evidence>
<dbReference type="PROSITE" id="PS50931">
    <property type="entry name" value="HTH_LYSR"/>
    <property type="match status" value="1"/>
</dbReference>
<dbReference type="GO" id="GO:0000976">
    <property type="term" value="F:transcription cis-regulatory region binding"/>
    <property type="evidence" value="ECO:0007669"/>
    <property type="project" value="TreeGrafter"/>
</dbReference>
<dbReference type="PRINTS" id="PR00039">
    <property type="entry name" value="HTHLYSR"/>
</dbReference>
<proteinExistence type="inferred from homology"/>
<dbReference type="InterPro" id="IPR036390">
    <property type="entry name" value="WH_DNA-bd_sf"/>
</dbReference>
<dbReference type="Proteomes" id="UP000190696">
    <property type="component" value="Unassembled WGS sequence"/>
</dbReference>